<gene>
    <name evidence="1" type="ORF">MLD38_005543</name>
</gene>
<evidence type="ECO:0000313" key="1">
    <source>
        <dbReference type="EMBL" id="KAI4379219.1"/>
    </source>
</evidence>
<reference evidence="2" key="1">
    <citation type="journal article" date="2023" name="Front. Plant Sci.">
        <title>Chromosomal-level genome assembly of Melastoma candidum provides insights into trichome evolution.</title>
        <authorList>
            <person name="Zhong Y."/>
            <person name="Wu W."/>
            <person name="Sun C."/>
            <person name="Zou P."/>
            <person name="Liu Y."/>
            <person name="Dai S."/>
            <person name="Zhou R."/>
        </authorList>
    </citation>
    <scope>NUCLEOTIDE SEQUENCE [LARGE SCALE GENOMIC DNA]</scope>
</reference>
<protein>
    <submittedName>
        <fullName evidence="1">Uncharacterized protein</fullName>
    </submittedName>
</protein>
<keyword evidence="2" id="KW-1185">Reference proteome</keyword>
<proteinExistence type="predicted"/>
<sequence length="456" mass="50862">MYNRALPLLQIRWFSAWLSRNEAAAASASTSPCGSLLDFCCGVNSLPKAHGLLLVRGLAGDLLLWTKLLSSYGSLGRVAIARKVFDEIPDPDFYSWKVMLRWYFLNDRYSDIIGFRALMRCSGKDKHDDVIISIVLKACSELRFLEEGRKLHSYIVKVGSRDSFVFSGLVNMYAKCGKVKFSRRVFDEIDDNDSVVSWTSMINGYVQNGFVDDGLALFNRMREGLVQGNQHTFGSLVTACSNLGALHQGRWLHGHLIKKGIDITKNSFLSTSLLDMYAKCGEVVDARKVFDELLATDLVSWTAMIVGYTQSCSPLMALELFTNEKWAGILPNSVTIAGALSACARLENLRFGMSIHGFEIKLGLEDETILNALLDILYSRFDLGEIAIKKMQELHLEKACYYVLISNMYASDGRWSQVKQIRELMEGRRLTKSPGCSLLGIHANANVPTTRVALAA</sequence>
<evidence type="ECO:0000313" key="2">
    <source>
        <dbReference type="Proteomes" id="UP001057402"/>
    </source>
</evidence>
<comment type="caution">
    <text evidence="1">The sequence shown here is derived from an EMBL/GenBank/DDBJ whole genome shotgun (WGS) entry which is preliminary data.</text>
</comment>
<name>A0ACB9RNN5_9MYRT</name>
<accession>A0ACB9RNN5</accession>
<dbReference type="EMBL" id="CM042882">
    <property type="protein sequence ID" value="KAI4379219.1"/>
    <property type="molecule type" value="Genomic_DNA"/>
</dbReference>
<dbReference type="Proteomes" id="UP001057402">
    <property type="component" value="Chromosome 3"/>
</dbReference>
<organism evidence="1 2">
    <name type="scientific">Melastoma candidum</name>
    <dbReference type="NCBI Taxonomy" id="119954"/>
    <lineage>
        <taxon>Eukaryota</taxon>
        <taxon>Viridiplantae</taxon>
        <taxon>Streptophyta</taxon>
        <taxon>Embryophyta</taxon>
        <taxon>Tracheophyta</taxon>
        <taxon>Spermatophyta</taxon>
        <taxon>Magnoliopsida</taxon>
        <taxon>eudicotyledons</taxon>
        <taxon>Gunneridae</taxon>
        <taxon>Pentapetalae</taxon>
        <taxon>rosids</taxon>
        <taxon>malvids</taxon>
        <taxon>Myrtales</taxon>
        <taxon>Melastomataceae</taxon>
        <taxon>Melastomatoideae</taxon>
        <taxon>Melastomateae</taxon>
        <taxon>Melastoma</taxon>
    </lineage>
</organism>